<keyword evidence="7" id="KW-0175">Coiled coil</keyword>
<feature type="coiled-coil region" evidence="7">
    <location>
        <begin position="79"/>
        <end position="108"/>
    </location>
</feature>
<proteinExistence type="inferred from homology"/>
<dbReference type="GO" id="GO:0019905">
    <property type="term" value="F:syntaxin binding"/>
    <property type="evidence" value="ECO:0007669"/>
    <property type="project" value="InterPro"/>
</dbReference>
<dbReference type="GO" id="GO:0043195">
    <property type="term" value="C:terminal bouton"/>
    <property type="evidence" value="ECO:0007669"/>
    <property type="project" value="TreeGrafter"/>
</dbReference>
<keyword evidence="4" id="KW-0532">Neurotransmitter transport</keyword>
<organism evidence="9 10">
    <name type="scientific">Merluccius polli</name>
    <name type="common">Benguela hake</name>
    <name type="synonym">Merluccius cadenati</name>
    <dbReference type="NCBI Taxonomy" id="89951"/>
    <lineage>
        <taxon>Eukaryota</taxon>
        <taxon>Metazoa</taxon>
        <taxon>Chordata</taxon>
        <taxon>Craniata</taxon>
        <taxon>Vertebrata</taxon>
        <taxon>Euteleostomi</taxon>
        <taxon>Actinopterygii</taxon>
        <taxon>Neopterygii</taxon>
        <taxon>Teleostei</taxon>
        <taxon>Neoteleostei</taxon>
        <taxon>Acanthomorphata</taxon>
        <taxon>Zeiogadaria</taxon>
        <taxon>Gadariae</taxon>
        <taxon>Gadiformes</taxon>
        <taxon>Gadoidei</taxon>
        <taxon>Merlucciidae</taxon>
        <taxon>Merluccius</taxon>
    </lineage>
</organism>
<accession>A0AA47MFE4</accession>
<dbReference type="PANTHER" id="PTHR16705">
    <property type="entry name" value="COMPLEXIN"/>
    <property type="match status" value="1"/>
</dbReference>
<keyword evidence="10" id="KW-1185">Reference proteome</keyword>
<evidence type="ECO:0000313" key="10">
    <source>
        <dbReference type="Proteomes" id="UP001174136"/>
    </source>
</evidence>
<dbReference type="EMBL" id="JAOPHQ010004551">
    <property type="protein sequence ID" value="KAK0139119.1"/>
    <property type="molecule type" value="Genomic_DNA"/>
</dbReference>
<dbReference type="InterPro" id="IPR008849">
    <property type="entry name" value="Synaphin"/>
</dbReference>
<sequence>MPQCIMDSAVRKSLRVPIRKLSSCVSGEKEEEVLAKRRQRLSREGSGGGVGGGGRGVHGRPGRSAPLRAAAHPREPAALPSYQADLDKERQQREALNAQKNAERAAMRAHFRRKYQLTKSSKDTNHLRPFGGKISLPRELAKIVHSDSKGKDDGFNLLKSFQGLSFNMGGVTGAGRSKIHTPQTANGDACQVM</sequence>
<dbReference type="CDD" id="cd22809">
    <property type="entry name" value="Complexin_NTD_CPLX_III_IV"/>
    <property type="match status" value="1"/>
</dbReference>
<keyword evidence="5" id="KW-0770">Synapse</keyword>
<feature type="compositionally biased region" description="Gly residues" evidence="8">
    <location>
        <begin position="45"/>
        <end position="56"/>
    </location>
</feature>
<keyword evidence="2" id="KW-0813">Transport</keyword>
<evidence type="ECO:0000256" key="7">
    <source>
        <dbReference type="SAM" id="Coils"/>
    </source>
</evidence>
<keyword evidence="3" id="KW-0268">Exocytosis</keyword>
<comment type="caution">
    <text evidence="9">The sequence shown here is derived from an EMBL/GenBank/DDBJ whole genome shotgun (WGS) entry which is preliminary data.</text>
</comment>
<comment type="similarity">
    <text evidence="1">Belongs to the complexin/synaphin family.</text>
</comment>
<dbReference type="GO" id="GO:0016079">
    <property type="term" value="P:synaptic vesicle exocytosis"/>
    <property type="evidence" value="ECO:0007669"/>
    <property type="project" value="TreeGrafter"/>
</dbReference>
<evidence type="ECO:0000256" key="5">
    <source>
        <dbReference type="ARBA" id="ARBA00023018"/>
    </source>
</evidence>
<dbReference type="GO" id="GO:0031201">
    <property type="term" value="C:SNARE complex"/>
    <property type="evidence" value="ECO:0007669"/>
    <property type="project" value="TreeGrafter"/>
</dbReference>
<gene>
    <name evidence="9" type="primary">CPLX4_0</name>
    <name evidence="9" type="ORF">N1851_024276</name>
</gene>
<evidence type="ECO:0000256" key="8">
    <source>
        <dbReference type="SAM" id="MobiDB-lite"/>
    </source>
</evidence>
<dbReference type="Pfam" id="PF05835">
    <property type="entry name" value="Synaphin"/>
    <property type="match status" value="1"/>
</dbReference>
<evidence type="ECO:0000256" key="1">
    <source>
        <dbReference type="ARBA" id="ARBA00005396"/>
    </source>
</evidence>
<protein>
    <submittedName>
        <fullName evidence="9">Complexin-4</fullName>
    </submittedName>
</protein>
<evidence type="ECO:0000256" key="2">
    <source>
        <dbReference type="ARBA" id="ARBA00022448"/>
    </source>
</evidence>
<name>A0AA47MFE4_MERPO</name>
<evidence type="ECO:0000313" key="9">
    <source>
        <dbReference type="EMBL" id="KAK0139119.1"/>
    </source>
</evidence>
<feature type="region of interest" description="Disordered" evidence="8">
    <location>
        <begin position="28"/>
        <end position="76"/>
    </location>
</feature>
<dbReference type="AlphaFoldDB" id="A0AA47MFE4"/>
<reference evidence="9" key="1">
    <citation type="journal article" date="2023" name="Front. Mar. Sci.">
        <title>A new Merluccius polli reference genome to investigate the effects of global change in West African waters.</title>
        <authorList>
            <person name="Mateo J.L."/>
            <person name="Blanco-Fernandez C."/>
            <person name="Garcia-Vazquez E."/>
            <person name="Machado-Schiaffino G."/>
        </authorList>
    </citation>
    <scope>NUCLEOTIDE SEQUENCE</scope>
    <source>
        <strain evidence="9">C29</strain>
        <tissue evidence="9">Fin</tissue>
    </source>
</reference>
<dbReference type="Proteomes" id="UP001174136">
    <property type="component" value="Unassembled WGS sequence"/>
</dbReference>
<evidence type="ECO:0000256" key="6">
    <source>
        <dbReference type="ARBA" id="ARBA00034103"/>
    </source>
</evidence>
<evidence type="ECO:0000256" key="4">
    <source>
        <dbReference type="ARBA" id="ARBA00022775"/>
    </source>
</evidence>
<comment type="subcellular location">
    <subcellularLocation>
        <location evidence="6">Synapse</location>
    </subcellularLocation>
</comment>
<evidence type="ECO:0000256" key="3">
    <source>
        <dbReference type="ARBA" id="ARBA00022483"/>
    </source>
</evidence>
<dbReference type="GO" id="GO:0046928">
    <property type="term" value="P:regulation of neurotransmitter secretion"/>
    <property type="evidence" value="ECO:0007669"/>
    <property type="project" value="TreeGrafter"/>
</dbReference>
<dbReference type="PANTHER" id="PTHR16705:SF5">
    <property type="entry name" value="COMPLEXIN-3"/>
    <property type="match status" value="1"/>
</dbReference>